<feature type="compositionally biased region" description="Pro residues" evidence="1">
    <location>
        <begin position="33"/>
        <end position="46"/>
    </location>
</feature>
<proteinExistence type="predicted"/>
<gene>
    <name evidence="2" type="ORF">EV190_11284</name>
</gene>
<dbReference type="AlphaFoldDB" id="A0A4R6UXN7"/>
<evidence type="ECO:0000313" key="3">
    <source>
        <dbReference type="Proteomes" id="UP000295281"/>
    </source>
</evidence>
<sequence length="46" mass="4739">MSDARISKPQPPEPPETAAGGPGAEVDVATYFPEPPVDPQPPEPGD</sequence>
<accession>A0A4R6UXN7</accession>
<organism evidence="2 3">
    <name type="scientific">Actinorugispora endophytica</name>
    <dbReference type="NCBI Taxonomy" id="1605990"/>
    <lineage>
        <taxon>Bacteria</taxon>
        <taxon>Bacillati</taxon>
        <taxon>Actinomycetota</taxon>
        <taxon>Actinomycetes</taxon>
        <taxon>Streptosporangiales</taxon>
        <taxon>Nocardiopsidaceae</taxon>
        <taxon>Actinorugispora</taxon>
    </lineage>
</organism>
<dbReference type="Proteomes" id="UP000295281">
    <property type="component" value="Unassembled WGS sequence"/>
</dbReference>
<evidence type="ECO:0000313" key="2">
    <source>
        <dbReference type="EMBL" id="TDQ50779.1"/>
    </source>
</evidence>
<name>A0A4R6UXN7_9ACTN</name>
<reference evidence="2 3" key="1">
    <citation type="submission" date="2019-03" db="EMBL/GenBank/DDBJ databases">
        <title>Genomic Encyclopedia of Type Strains, Phase IV (KMG-IV): sequencing the most valuable type-strain genomes for metagenomic binning, comparative biology and taxonomic classification.</title>
        <authorList>
            <person name="Goeker M."/>
        </authorList>
    </citation>
    <scope>NUCLEOTIDE SEQUENCE [LARGE SCALE GENOMIC DNA]</scope>
    <source>
        <strain evidence="2 3">DSM 46770</strain>
    </source>
</reference>
<dbReference type="RefSeq" id="WP_166655469.1">
    <property type="nucleotide sequence ID" value="NZ_SNYN01000012.1"/>
</dbReference>
<comment type="caution">
    <text evidence="2">The sequence shown here is derived from an EMBL/GenBank/DDBJ whole genome shotgun (WGS) entry which is preliminary data.</text>
</comment>
<feature type="region of interest" description="Disordered" evidence="1">
    <location>
        <begin position="1"/>
        <end position="46"/>
    </location>
</feature>
<protein>
    <submittedName>
        <fullName evidence="2">Uncharacterized protein</fullName>
    </submittedName>
</protein>
<evidence type="ECO:0000256" key="1">
    <source>
        <dbReference type="SAM" id="MobiDB-lite"/>
    </source>
</evidence>
<dbReference type="EMBL" id="SNYN01000012">
    <property type="protein sequence ID" value="TDQ50779.1"/>
    <property type="molecule type" value="Genomic_DNA"/>
</dbReference>
<keyword evidence="3" id="KW-1185">Reference proteome</keyword>